<evidence type="ECO:0000313" key="3">
    <source>
        <dbReference type="Proteomes" id="UP000486534"/>
    </source>
</evidence>
<feature type="domain" description="DNA mimic protein DMP19 C-terminal" evidence="1">
    <location>
        <begin position="95"/>
        <end position="199"/>
    </location>
</feature>
<dbReference type="RefSeq" id="WP_152898194.1">
    <property type="nucleotide sequence ID" value="NZ_WHUV01000002.1"/>
</dbReference>
<dbReference type="Gene3D" id="1.20.1420.60">
    <property type="match status" value="1"/>
</dbReference>
<organism evidence="2 3">
    <name type="scientific">Pseudomonas piscis</name>
    <dbReference type="NCBI Taxonomy" id="2614538"/>
    <lineage>
        <taxon>Bacteria</taxon>
        <taxon>Pseudomonadati</taxon>
        <taxon>Pseudomonadota</taxon>
        <taxon>Gammaproteobacteria</taxon>
        <taxon>Pseudomonadales</taxon>
        <taxon>Pseudomonadaceae</taxon>
        <taxon>Pseudomonas</taxon>
    </lineage>
</organism>
<dbReference type="AlphaFoldDB" id="A0A7X1PME8"/>
<dbReference type="InterPro" id="IPR025402">
    <property type="entry name" value="DMP19_C"/>
</dbReference>
<dbReference type="Proteomes" id="UP000486534">
    <property type="component" value="Unassembled WGS sequence"/>
</dbReference>
<reference evidence="2 3" key="1">
    <citation type="submission" date="2019-10" db="EMBL/GenBank/DDBJ databases">
        <title>Pseudomonas dajingensis sp. nov., isolated from the profound head ulcers of farmed Murray cod (Maccullochella peelii peelii).</title>
        <authorList>
            <person name="Liu Y."/>
        </authorList>
    </citation>
    <scope>NUCLEOTIDE SEQUENCE [LARGE SCALE GENOMIC DNA]</scope>
    <source>
        <strain evidence="2 3">MC042</strain>
    </source>
</reference>
<protein>
    <submittedName>
        <fullName evidence="2">DUF4375 domain-containing protein</fullName>
    </submittedName>
</protein>
<dbReference type="Pfam" id="PF14300">
    <property type="entry name" value="DMP19"/>
    <property type="match status" value="1"/>
</dbReference>
<dbReference type="EMBL" id="WHUV01000002">
    <property type="protein sequence ID" value="MQA54894.1"/>
    <property type="molecule type" value="Genomic_DNA"/>
</dbReference>
<name>A0A7X1PME8_9PSED</name>
<dbReference type="Gene3D" id="3.30.2020.40">
    <property type="entry name" value="Uncharacterised protein PF10387, DUF2442"/>
    <property type="match status" value="1"/>
</dbReference>
<proteinExistence type="predicted"/>
<dbReference type="InterPro" id="IPR018841">
    <property type="entry name" value="DUF2442"/>
</dbReference>
<evidence type="ECO:0000313" key="2">
    <source>
        <dbReference type="EMBL" id="MQA54894.1"/>
    </source>
</evidence>
<sequence length="213" mass="24123">MSNANPIIHVAFEADRLCLGWADGLLLRQSLGRYGRLQEASAQQRQAWRIAPQGSSVLWPGLGEQGLEIEGADWIWEHVCEQSMARLQALDWDLERLPERDQAIVALWRLEADGYNGGFLQFFCNWGERSYQLALDALQALGATRARAVVERQRQTIGDLQAHPPLERLWDIPERLSDEQHELIGGELDEQLWTALEEVPALAASHFYPPACE</sequence>
<dbReference type="Pfam" id="PF10387">
    <property type="entry name" value="DUF2442"/>
    <property type="match status" value="1"/>
</dbReference>
<evidence type="ECO:0000259" key="1">
    <source>
        <dbReference type="Pfam" id="PF14300"/>
    </source>
</evidence>
<gene>
    <name evidence="2" type="ORF">GDH07_16375</name>
</gene>
<accession>A0A7X1PME8</accession>
<comment type="caution">
    <text evidence="2">The sequence shown here is derived from an EMBL/GenBank/DDBJ whole genome shotgun (WGS) entry which is preliminary data.</text>
</comment>